<comment type="caution">
    <text evidence="2">The sequence shown here is derived from an EMBL/GenBank/DDBJ whole genome shotgun (WGS) entry which is preliminary data.</text>
</comment>
<sequence>MDANPTEEFTIEGPSAEEIRSLSRRLGFDIEDGEISVYLAASSEGRIRERIMRGRAMTIGLCCIKVLPKRSWRCDVIGAQSGKLQGKTIAIKDNIPVAGVLMTSGSRMLENYVPDHDATVVSRILDAGGRITGKAVCEEWCFTATSCTAFTGPVVNPHDETRMALGSSSGSAALVAGGHVDMAMGGDQGGSIRIPSAACGIVGLKPTYGLVPYTGIVPVDLLLDHTGPMARTVSDVALLLEVVAGLDGDLDPRQPPDLGTPVSYITELKGDISTLRIGVLQEGFEIPGADSKIMSFLRESAGRFSTLGATVEEVSVPMHFDGYNSDARGFVDTSLQKAIWRGLQSHANDLSAAGKLTLMLGAYVHEKFHGVFHGKAINLSRKLCEEYDKALESYDVLVLPTIVKKPPKVQNRSQMEFGTAFDFCQNTGPFNVTGHPALSINAGFSDGLPVDRNKVSGLVLVDYAKAFDMVDHELLLKKLEVYGVKNQELNWCQSYLSDRKQVVCLDGNKSSEAFMRHGVPQGSILGPLFFILFINDLPLHVSGTIDLYADDTTISASADVNNIPSLQSSLKTSFGEIQQWAMANKLPLNESKTKVLTVTGKRLAPRIQQDALVILGTSLKALANVDCVSLLGLNIDSALSFNAHADKVCKKLASRIAVLRKIRTYLPLPQRIQYYNSIISPVMSYVSAIWSNCDKELLYRVFKLQKRAARVILYAERMAPSVELFNRLKWIPFYEKCKIDKASIMFKRIHGALPSYLNEHISINNSRHSRTTRYSNFNVLCPRYNRETEGGRTFLVTGTKIWNELPLRIRMADSISFICLHIRDYHNGLKIFSKDDSLTTTDLFRLTQTVSVTRVKEVFEVHRDEWGKNELVTADKSQNSPNIETKIIDSTNRESDLSPRLQGSQRKFLFVFRYYEQLGRATSNLLDLASLAKNKNRVLVVPYVNNSRMSGLPTGVSHNFRKPEQPPHSTYSLLSEYFDLDDLNLKLESRGYSTLRSFRDLESDCNKRFNIVVHFLFQDKNYKKVAALWYRITQEEVEATYKGARERDGWVDCPFIKHSRLNKQIQFKVKRYICVDPEVIKTASDLEDNVLQGAKCVGIVQWRGTGQDRVHFPLDPSITQPLRPVDLEFNSELVELAKNFVKENLNEGFIGVHVRSERHIARKGANVTKRCMEKLANRVQALRDALKINKVFLASDLTDYGSDTLMNFADMNYRKSLSTYLRNVLSKPVMFNPNGVLYDNGAAAIVEMNILSMAEKLFTLGGGNFQEWVVGLFLRKHNHQQTRIHRICELNE</sequence>
<dbReference type="STRING" id="50429.A0A2B4RFN8"/>
<keyword evidence="3" id="KW-1185">Reference proteome</keyword>
<dbReference type="PROSITE" id="PS50878">
    <property type="entry name" value="RT_POL"/>
    <property type="match status" value="1"/>
</dbReference>
<dbReference type="InterPro" id="IPR000477">
    <property type="entry name" value="RT_dom"/>
</dbReference>
<dbReference type="Gene3D" id="3.90.1300.10">
    <property type="entry name" value="Amidase signature (AS) domain"/>
    <property type="match status" value="1"/>
</dbReference>
<dbReference type="PANTHER" id="PTHR11895">
    <property type="entry name" value="TRANSAMIDASE"/>
    <property type="match status" value="1"/>
</dbReference>
<dbReference type="GO" id="GO:0003824">
    <property type="term" value="F:catalytic activity"/>
    <property type="evidence" value="ECO:0007669"/>
    <property type="project" value="InterPro"/>
</dbReference>
<reference evidence="3" key="1">
    <citation type="journal article" date="2017" name="bioRxiv">
        <title>Comparative analysis of the genomes of Stylophora pistillata and Acropora digitifera provides evidence for extensive differences between species of corals.</title>
        <authorList>
            <person name="Voolstra C.R."/>
            <person name="Li Y."/>
            <person name="Liew Y.J."/>
            <person name="Baumgarten S."/>
            <person name="Zoccola D."/>
            <person name="Flot J.-F."/>
            <person name="Tambutte S."/>
            <person name="Allemand D."/>
            <person name="Aranda M."/>
        </authorList>
    </citation>
    <scope>NUCLEOTIDE SEQUENCE [LARGE SCALE GENOMIC DNA]</scope>
</reference>
<organism evidence="2 3">
    <name type="scientific">Stylophora pistillata</name>
    <name type="common">Smooth cauliflower coral</name>
    <dbReference type="NCBI Taxonomy" id="50429"/>
    <lineage>
        <taxon>Eukaryota</taxon>
        <taxon>Metazoa</taxon>
        <taxon>Cnidaria</taxon>
        <taxon>Anthozoa</taxon>
        <taxon>Hexacorallia</taxon>
        <taxon>Scleractinia</taxon>
        <taxon>Astrocoeniina</taxon>
        <taxon>Pocilloporidae</taxon>
        <taxon>Stylophora</taxon>
    </lineage>
</organism>
<protein>
    <submittedName>
        <fullName evidence="2">Amidase</fullName>
    </submittedName>
</protein>
<dbReference type="EMBL" id="LSMT01000588">
    <property type="protein sequence ID" value="PFX15986.1"/>
    <property type="molecule type" value="Genomic_DNA"/>
</dbReference>
<dbReference type="PANTHER" id="PTHR11895:SF170">
    <property type="entry name" value="AMIDASE"/>
    <property type="match status" value="1"/>
</dbReference>
<proteinExistence type="predicted"/>
<dbReference type="Proteomes" id="UP000225706">
    <property type="component" value="Unassembled WGS sequence"/>
</dbReference>
<dbReference type="Gene3D" id="3.40.50.11350">
    <property type="match status" value="1"/>
</dbReference>
<dbReference type="Pfam" id="PF00078">
    <property type="entry name" value="RVT_1"/>
    <property type="match status" value="1"/>
</dbReference>
<dbReference type="InterPro" id="IPR036928">
    <property type="entry name" value="AS_sf"/>
</dbReference>
<evidence type="ECO:0000259" key="1">
    <source>
        <dbReference type="PROSITE" id="PS50878"/>
    </source>
</evidence>
<dbReference type="OrthoDB" id="5948826at2759"/>
<evidence type="ECO:0000313" key="2">
    <source>
        <dbReference type="EMBL" id="PFX15986.1"/>
    </source>
</evidence>
<dbReference type="SUPFAM" id="SSF75304">
    <property type="entry name" value="Amidase signature (AS) enzymes"/>
    <property type="match status" value="1"/>
</dbReference>
<feature type="domain" description="Reverse transcriptase" evidence="1">
    <location>
        <begin position="387"/>
        <end position="619"/>
    </location>
</feature>
<evidence type="ECO:0000313" key="3">
    <source>
        <dbReference type="Proteomes" id="UP000225706"/>
    </source>
</evidence>
<dbReference type="InterPro" id="IPR023631">
    <property type="entry name" value="Amidase_dom"/>
</dbReference>
<accession>A0A2B4RFN8</accession>
<dbReference type="InterPro" id="IPR000120">
    <property type="entry name" value="Amidase"/>
</dbReference>
<dbReference type="Pfam" id="PF01425">
    <property type="entry name" value="Amidase"/>
    <property type="match status" value="1"/>
</dbReference>
<name>A0A2B4RFN8_STYPI</name>
<gene>
    <name evidence="2" type="ORF">AWC38_SpisGene19768</name>
</gene>